<sequence length="33" mass="3621">VARNPVKSKVYSLKSPFFVATLEVKVYSGGFVC</sequence>
<accession>A0A382YNC5</accession>
<gene>
    <name evidence="1" type="ORF">METZ01_LOCUS437568</name>
</gene>
<name>A0A382YNC5_9ZZZZ</name>
<reference evidence="1" key="1">
    <citation type="submission" date="2018-05" db="EMBL/GenBank/DDBJ databases">
        <authorList>
            <person name="Lanie J.A."/>
            <person name="Ng W.-L."/>
            <person name="Kazmierczak K.M."/>
            <person name="Andrzejewski T.M."/>
            <person name="Davidsen T.M."/>
            <person name="Wayne K.J."/>
            <person name="Tettelin H."/>
            <person name="Glass J.I."/>
            <person name="Rusch D."/>
            <person name="Podicherti R."/>
            <person name="Tsui H.-C.T."/>
            <person name="Winkler M.E."/>
        </authorList>
    </citation>
    <scope>NUCLEOTIDE SEQUENCE</scope>
</reference>
<dbReference type="AlphaFoldDB" id="A0A382YNC5"/>
<proteinExistence type="predicted"/>
<feature type="non-terminal residue" evidence="1">
    <location>
        <position position="1"/>
    </location>
</feature>
<evidence type="ECO:0000313" key="1">
    <source>
        <dbReference type="EMBL" id="SVD84714.1"/>
    </source>
</evidence>
<organism evidence="1">
    <name type="scientific">marine metagenome</name>
    <dbReference type="NCBI Taxonomy" id="408172"/>
    <lineage>
        <taxon>unclassified sequences</taxon>
        <taxon>metagenomes</taxon>
        <taxon>ecological metagenomes</taxon>
    </lineage>
</organism>
<dbReference type="EMBL" id="UINC01177203">
    <property type="protein sequence ID" value="SVD84714.1"/>
    <property type="molecule type" value="Genomic_DNA"/>
</dbReference>
<protein>
    <submittedName>
        <fullName evidence="1">Uncharacterized protein</fullName>
    </submittedName>
</protein>